<dbReference type="InterPro" id="IPR016130">
    <property type="entry name" value="Tyr_Pase_AS"/>
</dbReference>
<comment type="similarity">
    <text evidence="1">Belongs to the protein-tyrosine phosphatase family.</text>
</comment>
<sequence>MKQVTVGSGASMALQSVRNFRSIGGLRAHGGSRLAEGLVYRSGHFGSATSRDRELLRSAGLQFIDLRNPWESHAEDRTVPTWKGVQTPLQTKDGRDAVLWSAVREGRLTELADTLTAEEAEEAMHRLYANDIAGNPSVFAKFLTSLATGDLPVVVHCSAGKDRTGWAIAVLLTVLGVPDSVIRDDYTQSSLPENQYLIRTTAGDVPPIDKHLRTIITPLLEARPSYLDAAWRSVENTWGSRRSYLEDGLGLTPALSQKLQARLLV</sequence>
<keyword evidence="3" id="KW-0378">Hydrolase</keyword>
<evidence type="ECO:0000313" key="3">
    <source>
        <dbReference type="EMBL" id="MEO3943264.1"/>
    </source>
</evidence>
<feature type="domain" description="Tyrosine specific protein phosphatases" evidence="2">
    <location>
        <begin position="137"/>
        <end position="172"/>
    </location>
</feature>
<name>A0ABV0GXF8_PAENI</name>
<dbReference type="RefSeq" id="WP_223945318.1">
    <property type="nucleotide sequence ID" value="NZ_JBBMFV010000004.1"/>
</dbReference>
<dbReference type="Gene3D" id="3.90.190.10">
    <property type="entry name" value="Protein tyrosine phosphatase superfamily"/>
    <property type="match status" value="1"/>
</dbReference>
<dbReference type="InterPro" id="IPR029021">
    <property type="entry name" value="Prot-tyrosine_phosphatase-like"/>
</dbReference>
<dbReference type="PANTHER" id="PTHR31126:SF1">
    <property type="entry name" value="TYROSINE SPECIFIC PROTEIN PHOSPHATASES DOMAIN-CONTAINING PROTEIN"/>
    <property type="match status" value="1"/>
</dbReference>
<evidence type="ECO:0000259" key="2">
    <source>
        <dbReference type="PROSITE" id="PS50056"/>
    </source>
</evidence>
<dbReference type="PROSITE" id="PS50056">
    <property type="entry name" value="TYR_PHOSPHATASE_2"/>
    <property type="match status" value="1"/>
</dbReference>
<dbReference type="EC" id="3.1.3.48" evidence="3"/>
<dbReference type="PROSITE" id="PS00383">
    <property type="entry name" value="TYR_PHOSPHATASE_1"/>
    <property type="match status" value="1"/>
</dbReference>
<dbReference type="InterPro" id="IPR026893">
    <property type="entry name" value="Tyr/Ser_Pase_IphP-type"/>
</dbReference>
<dbReference type="GO" id="GO:0004725">
    <property type="term" value="F:protein tyrosine phosphatase activity"/>
    <property type="evidence" value="ECO:0007669"/>
    <property type="project" value="UniProtKB-EC"/>
</dbReference>
<accession>A0ABV0GXF8</accession>
<protein>
    <submittedName>
        <fullName evidence="3">Tyrosine-protein phosphatase</fullName>
        <ecNumber evidence="3">3.1.3.48</ecNumber>
    </submittedName>
</protein>
<dbReference type="Proteomes" id="UP001448614">
    <property type="component" value="Unassembled WGS sequence"/>
</dbReference>
<dbReference type="Pfam" id="PF13350">
    <property type="entry name" value="Y_phosphatase3"/>
    <property type="match status" value="1"/>
</dbReference>
<dbReference type="PANTHER" id="PTHR31126">
    <property type="entry name" value="TYROSINE-PROTEIN PHOSPHATASE"/>
    <property type="match status" value="1"/>
</dbReference>
<organism evidence="3 4">
    <name type="scientific">Paenarthrobacter nicotinovorans</name>
    <name type="common">Arthrobacter nicotinovorans</name>
    <dbReference type="NCBI Taxonomy" id="29320"/>
    <lineage>
        <taxon>Bacteria</taxon>
        <taxon>Bacillati</taxon>
        <taxon>Actinomycetota</taxon>
        <taxon>Actinomycetes</taxon>
        <taxon>Micrococcales</taxon>
        <taxon>Micrococcaceae</taxon>
        <taxon>Paenarthrobacter</taxon>
    </lineage>
</organism>
<evidence type="ECO:0000256" key="1">
    <source>
        <dbReference type="ARBA" id="ARBA00009580"/>
    </source>
</evidence>
<keyword evidence="4" id="KW-1185">Reference proteome</keyword>
<dbReference type="SUPFAM" id="SSF52799">
    <property type="entry name" value="(Phosphotyrosine protein) phosphatases II"/>
    <property type="match status" value="1"/>
</dbReference>
<reference evidence="3 4" key="1">
    <citation type="journal article" date="2024" name="Appl. Microbiol. Biotechnol.">
        <title>Biosynthetic gene clusters with biotechnological applications in novel Antarctic isolates from Actinomycetota.</title>
        <authorList>
            <person name="Bruna P."/>
            <person name="Nunez-Montero K."/>
            <person name="Contreras M.J."/>
            <person name="Leal K."/>
            <person name="Garcia M."/>
            <person name="Abanto M."/>
            <person name="Barrientos L."/>
        </authorList>
    </citation>
    <scope>NUCLEOTIDE SEQUENCE [LARGE SCALE GENOMIC DNA]</scope>
    <source>
        <strain evidence="3 4">Se16.17</strain>
    </source>
</reference>
<dbReference type="InterPro" id="IPR000387">
    <property type="entry name" value="Tyr_Pase_dom"/>
</dbReference>
<comment type="caution">
    <text evidence="3">The sequence shown here is derived from an EMBL/GenBank/DDBJ whole genome shotgun (WGS) entry which is preliminary data.</text>
</comment>
<evidence type="ECO:0000313" key="4">
    <source>
        <dbReference type="Proteomes" id="UP001448614"/>
    </source>
</evidence>
<dbReference type="EMBL" id="JBBMFV010000004">
    <property type="protein sequence ID" value="MEO3943264.1"/>
    <property type="molecule type" value="Genomic_DNA"/>
</dbReference>
<gene>
    <name evidence="3" type="ORF">V3C41_19505</name>
</gene>
<proteinExistence type="inferred from homology"/>